<dbReference type="GO" id="GO:0006310">
    <property type="term" value="P:DNA recombination"/>
    <property type="evidence" value="ECO:0007669"/>
    <property type="project" value="UniProtKB-UniRule"/>
</dbReference>
<evidence type="ECO:0000256" key="4">
    <source>
        <dbReference type="ARBA" id="ARBA00022833"/>
    </source>
</evidence>
<dbReference type="SUPFAM" id="SSF111304">
    <property type="entry name" value="Recombination protein RecR"/>
    <property type="match status" value="1"/>
</dbReference>
<keyword evidence="10" id="KW-1185">Reference proteome</keyword>
<dbReference type="Pfam" id="PF13662">
    <property type="entry name" value="Toprim_4"/>
    <property type="match status" value="1"/>
</dbReference>
<feature type="domain" description="Toprim" evidence="8">
    <location>
        <begin position="77"/>
        <end position="170"/>
    </location>
</feature>
<dbReference type="Proteomes" id="UP000254792">
    <property type="component" value="Chromosome"/>
</dbReference>
<keyword evidence="3 7" id="KW-0863">Zinc-finger</keyword>
<dbReference type="GO" id="GO:0003677">
    <property type="term" value="F:DNA binding"/>
    <property type="evidence" value="ECO:0007669"/>
    <property type="project" value="UniProtKB-UniRule"/>
</dbReference>
<keyword evidence="5 7" id="KW-0233">DNA recombination</keyword>
<dbReference type="HAMAP" id="MF_00017">
    <property type="entry name" value="RecR"/>
    <property type="match status" value="1"/>
</dbReference>
<dbReference type="PANTHER" id="PTHR30446:SF0">
    <property type="entry name" value="RECOMBINATION PROTEIN RECR"/>
    <property type="match status" value="1"/>
</dbReference>
<sequence>MENKIDELIAQLNKTKGFSRKNAERFIFDLIGNKAKIKDFKDIINYIDNNFAECEICFYLSENNVCPICSDNSRNKNKILVVSSIPDAHTIERSNLYNGLYHVLKGEININKNQTPDKLTLENLLQRIDKEKEVILALNSTFEGEVTANFVAQLVKNQTDKVSRIAKGMPVGGMLDYIDNLTLKSAINNREKYED</sequence>
<keyword evidence="4 7" id="KW-0862">Zinc</keyword>
<evidence type="ECO:0000256" key="7">
    <source>
        <dbReference type="HAMAP-Rule" id="MF_00017"/>
    </source>
</evidence>
<evidence type="ECO:0000256" key="1">
    <source>
        <dbReference type="ARBA" id="ARBA00022723"/>
    </source>
</evidence>
<protein>
    <recommendedName>
        <fullName evidence="7">Recombination protein RecR</fullName>
    </recommendedName>
</protein>
<dbReference type="PROSITE" id="PS50880">
    <property type="entry name" value="TOPRIM"/>
    <property type="match status" value="1"/>
</dbReference>
<reference evidence="9 10" key="1">
    <citation type="submission" date="2018-07" db="EMBL/GenBank/DDBJ databases">
        <title>Complete genome sequence of Spiroplasma alleghenense PLHS-1 (ATCC 51752).</title>
        <authorList>
            <person name="Chou L."/>
            <person name="Lee T.-Y."/>
            <person name="Tsai Y.-M."/>
            <person name="Kuo C.-H."/>
        </authorList>
    </citation>
    <scope>NUCLEOTIDE SEQUENCE [LARGE SCALE GENOMIC DNA]</scope>
    <source>
        <strain evidence="9 10">PLHS-1</strain>
    </source>
</reference>
<dbReference type="GO" id="GO:0006281">
    <property type="term" value="P:DNA repair"/>
    <property type="evidence" value="ECO:0007669"/>
    <property type="project" value="UniProtKB-UniRule"/>
</dbReference>
<organism evidence="9 10">
    <name type="scientific">Spiroplasma alleghenense</name>
    <dbReference type="NCBI Taxonomy" id="216931"/>
    <lineage>
        <taxon>Bacteria</taxon>
        <taxon>Bacillati</taxon>
        <taxon>Mycoplasmatota</taxon>
        <taxon>Mollicutes</taxon>
        <taxon>Entomoplasmatales</taxon>
        <taxon>Spiroplasmataceae</taxon>
        <taxon>Spiroplasma</taxon>
    </lineage>
</organism>
<comment type="similarity">
    <text evidence="7">Belongs to the RecR family.</text>
</comment>
<name>A0A345Z255_9MOLU</name>
<dbReference type="Gene3D" id="3.40.1360.10">
    <property type="match status" value="1"/>
</dbReference>
<dbReference type="PROSITE" id="PS01300">
    <property type="entry name" value="RECR"/>
    <property type="match status" value="1"/>
</dbReference>
<keyword evidence="6 7" id="KW-0234">DNA repair</keyword>
<evidence type="ECO:0000259" key="8">
    <source>
        <dbReference type="PROSITE" id="PS50880"/>
    </source>
</evidence>
<dbReference type="SMART" id="SM00493">
    <property type="entry name" value="TOPRIM"/>
    <property type="match status" value="1"/>
</dbReference>
<dbReference type="InterPro" id="IPR006171">
    <property type="entry name" value="TOPRIM_dom"/>
</dbReference>
<keyword evidence="1 7" id="KW-0479">Metal-binding</keyword>
<gene>
    <name evidence="7 9" type="primary">recR</name>
    <name evidence="9" type="ORF">SALLE_v1c00080</name>
</gene>
<dbReference type="InterPro" id="IPR000093">
    <property type="entry name" value="DNA_Rcmb_RecR"/>
</dbReference>
<dbReference type="Gene3D" id="6.10.250.240">
    <property type="match status" value="1"/>
</dbReference>
<accession>A0A345Z255</accession>
<dbReference type="PANTHER" id="PTHR30446">
    <property type="entry name" value="RECOMBINATION PROTEIN RECR"/>
    <property type="match status" value="1"/>
</dbReference>
<evidence type="ECO:0000256" key="6">
    <source>
        <dbReference type="ARBA" id="ARBA00023204"/>
    </source>
</evidence>
<evidence type="ECO:0000256" key="5">
    <source>
        <dbReference type="ARBA" id="ARBA00023172"/>
    </source>
</evidence>
<dbReference type="NCBIfam" id="TIGR00615">
    <property type="entry name" value="recR"/>
    <property type="match status" value="1"/>
</dbReference>
<dbReference type="KEGG" id="salx:SALLE_v1c00080"/>
<evidence type="ECO:0000256" key="2">
    <source>
        <dbReference type="ARBA" id="ARBA00022763"/>
    </source>
</evidence>
<feature type="zinc finger region" description="C4-type" evidence="7">
    <location>
        <begin position="54"/>
        <end position="69"/>
    </location>
</feature>
<dbReference type="EMBL" id="CP031376">
    <property type="protein sequence ID" value="AXK50684.1"/>
    <property type="molecule type" value="Genomic_DNA"/>
</dbReference>
<comment type="function">
    <text evidence="7">May play a role in DNA repair. It seems to be involved in an RecBC-independent recombinational process of DNA repair. It may act with RecF and RecO.</text>
</comment>
<dbReference type="RefSeq" id="WP_162807908.1">
    <property type="nucleotide sequence ID" value="NZ_CP031376.1"/>
</dbReference>
<evidence type="ECO:0000313" key="10">
    <source>
        <dbReference type="Proteomes" id="UP000254792"/>
    </source>
</evidence>
<proteinExistence type="inferred from homology"/>
<dbReference type="InterPro" id="IPR015967">
    <property type="entry name" value="Rcmb_RecR_Znf"/>
</dbReference>
<dbReference type="Pfam" id="PF21175">
    <property type="entry name" value="RecR_C"/>
    <property type="match status" value="1"/>
</dbReference>
<dbReference type="CDD" id="cd01025">
    <property type="entry name" value="TOPRIM_recR"/>
    <property type="match status" value="1"/>
</dbReference>
<dbReference type="InterPro" id="IPR023627">
    <property type="entry name" value="Rcmb_RecR"/>
</dbReference>
<dbReference type="InterPro" id="IPR034137">
    <property type="entry name" value="TOPRIM_RecR"/>
</dbReference>
<evidence type="ECO:0000256" key="3">
    <source>
        <dbReference type="ARBA" id="ARBA00022771"/>
    </source>
</evidence>
<keyword evidence="2 7" id="KW-0227">DNA damage</keyword>
<dbReference type="AlphaFoldDB" id="A0A345Z255"/>
<evidence type="ECO:0000313" key="9">
    <source>
        <dbReference type="EMBL" id="AXK50684.1"/>
    </source>
</evidence>
<dbReference type="Pfam" id="PF02132">
    <property type="entry name" value="RecR_ZnF"/>
    <property type="match status" value="1"/>
</dbReference>
<dbReference type="GO" id="GO:0008270">
    <property type="term" value="F:zinc ion binding"/>
    <property type="evidence" value="ECO:0007669"/>
    <property type="project" value="UniProtKB-KW"/>
</dbReference>